<comment type="caution">
    <text evidence="1">The sequence shown here is derived from an EMBL/GenBank/DDBJ whole genome shotgun (WGS) entry which is preliminary data.</text>
</comment>
<reference evidence="1 2" key="1">
    <citation type="submission" date="2019-03" db="EMBL/GenBank/DDBJ databases">
        <title>Genomic Encyclopedia of Archaeal and Bacterial Type Strains, Phase II (KMG-II): from individual species to whole genera.</title>
        <authorList>
            <person name="Goeker M."/>
        </authorList>
    </citation>
    <scope>NUCLEOTIDE SEQUENCE [LARGE SCALE GENOMIC DNA]</scope>
    <source>
        <strain evidence="1 2">DSM 25687</strain>
    </source>
</reference>
<organism evidence="1 2">
    <name type="scientific">Flavobacterium dankookense</name>
    <dbReference type="NCBI Taxonomy" id="706186"/>
    <lineage>
        <taxon>Bacteria</taxon>
        <taxon>Pseudomonadati</taxon>
        <taxon>Bacteroidota</taxon>
        <taxon>Flavobacteriia</taxon>
        <taxon>Flavobacteriales</taxon>
        <taxon>Flavobacteriaceae</taxon>
        <taxon>Flavobacterium</taxon>
    </lineage>
</organism>
<keyword evidence="2" id="KW-1185">Reference proteome</keyword>
<sequence length="342" mass="40718">MKDIYKTIIFTKTPLKSYFKYENEFQIYPVEDKYLETKKHRHYPIFLEFKLNEEDKIKPQFSIKEFEEQISETATIQTKQDKIINLLNLFSTFTFFKYKIEGNWVLPITTKMSKEEISEIDGSEFLYNHFLHKGINLDIIEFTEVSNQYKPIKVIEYSEYYQNEPNYDYDQTKEITLPNNIIMGLRAYFNLSTEEKRVIDSAIKYSCLSMELMEDKTTLGILSAFTSIETVMNFYYKNYKPELCKECGQPRYKISKRYLDFLLDFIGNGDGFKKKFNNLYSLRSKIVHTGFSFSTEPFWNELTEKEHDAEFVTILEIVMLSKLSVINYLILPSLSKKNKHHT</sequence>
<proteinExistence type="predicted"/>
<dbReference type="EMBL" id="SNXR01000013">
    <property type="protein sequence ID" value="TDP59288.1"/>
    <property type="molecule type" value="Genomic_DNA"/>
</dbReference>
<gene>
    <name evidence="1" type="ORF">BC748_1535</name>
</gene>
<dbReference type="AlphaFoldDB" id="A0A4R6Q9L1"/>
<evidence type="ECO:0000313" key="1">
    <source>
        <dbReference type="EMBL" id="TDP59288.1"/>
    </source>
</evidence>
<evidence type="ECO:0000313" key="2">
    <source>
        <dbReference type="Proteomes" id="UP000295260"/>
    </source>
</evidence>
<dbReference type="RefSeq" id="WP_133532828.1">
    <property type="nucleotide sequence ID" value="NZ_SNXR01000013.1"/>
</dbReference>
<dbReference type="OrthoDB" id="1451627at2"/>
<dbReference type="Proteomes" id="UP000295260">
    <property type="component" value="Unassembled WGS sequence"/>
</dbReference>
<name>A0A4R6Q9L1_9FLAO</name>
<protein>
    <submittedName>
        <fullName evidence="1">Uncharacterized protein</fullName>
    </submittedName>
</protein>
<accession>A0A4R6Q9L1</accession>